<keyword evidence="5" id="KW-1185">Reference proteome</keyword>
<dbReference type="PANTHER" id="PTHR35526">
    <property type="entry name" value="ANTI-SIGMA-F FACTOR RSBW-RELATED"/>
    <property type="match status" value="1"/>
</dbReference>
<dbReference type="Gene3D" id="3.30.565.10">
    <property type="entry name" value="Histidine kinase-like ATPase, C-terminal domain"/>
    <property type="match status" value="1"/>
</dbReference>
<evidence type="ECO:0000256" key="1">
    <source>
        <dbReference type="ARBA" id="ARBA00022527"/>
    </source>
</evidence>
<dbReference type="CDD" id="cd16936">
    <property type="entry name" value="HATPase_RsbW-like"/>
    <property type="match status" value="1"/>
</dbReference>
<gene>
    <name evidence="4" type="ORF">SAMN05660642_00741</name>
</gene>
<keyword evidence="4" id="KW-0418">Kinase</keyword>
<dbReference type="GO" id="GO:0004674">
    <property type="term" value="F:protein serine/threonine kinase activity"/>
    <property type="evidence" value="ECO:0007669"/>
    <property type="project" value="UniProtKB-KW"/>
</dbReference>
<dbReference type="STRING" id="1137991.SAMN05660642_00741"/>
<keyword evidence="4" id="KW-0808">Transferase</keyword>
<protein>
    <submittedName>
        <fullName evidence="4">Anti-sigma regulatory factor (Ser/Thr protein kinase)</fullName>
    </submittedName>
</protein>
<dbReference type="NCBIfam" id="NF041045">
    <property type="entry name" value="RsbA_anti_sig"/>
    <property type="match status" value="1"/>
</dbReference>
<dbReference type="RefSeq" id="WP_175479403.1">
    <property type="nucleotide sequence ID" value="NZ_FNHE01000002.1"/>
</dbReference>
<dbReference type="Proteomes" id="UP000198680">
    <property type="component" value="Unassembled WGS sequence"/>
</dbReference>
<dbReference type="InterPro" id="IPR003594">
    <property type="entry name" value="HATPase_dom"/>
</dbReference>
<keyword evidence="1" id="KW-0723">Serine/threonine-protein kinase</keyword>
<evidence type="ECO:0000313" key="5">
    <source>
        <dbReference type="Proteomes" id="UP000198680"/>
    </source>
</evidence>
<reference evidence="5" key="1">
    <citation type="submission" date="2016-10" db="EMBL/GenBank/DDBJ databases">
        <authorList>
            <person name="Varghese N."/>
            <person name="Submissions S."/>
        </authorList>
    </citation>
    <scope>NUCLEOTIDE SEQUENCE [LARGE SCALE GENOMIC DNA]</scope>
    <source>
        <strain evidence="5">DSM 45419</strain>
    </source>
</reference>
<sequence length="352" mass="37128">MSQETRQGYRHAALLFDSDEDFLAQALPFLQAGLSAGEAGLVVCQEAHNDLLARALPDDAHVLVLPRDAVYTRAAHVGVTYERLVHRLLAEGARGTRLVSEPAYGSEPQAWETWADFESVSNVTLSALRLSSVCGYDVRRLSASMLHDVQRAHPHLLTEDGPVPSGAYVAPADLLGTSPPRPDPLEATPPSLDLEGITDRAGVARARGEVRAVVAAACPDTVVGEEFTGAVAEVVTNAFHYGGPPVHVRVWATSSRLLCTVTDQGSGADLLFAGYSRGDLDAERSGAGLWLARQTCDRLDAYRTPGGFTVRLSSAVPPAAPGAEGARARAGAPDGGARGARLRAAELLGRVD</sequence>
<evidence type="ECO:0000259" key="3">
    <source>
        <dbReference type="Pfam" id="PF14417"/>
    </source>
</evidence>
<feature type="domain" description="Histidine kinase/HSP90-like ATPase" evidence="2">
    <location>
        <begin position="202"/>
        <end position="313"/>
    </location>
</feature>
<proteinExistence type="predicted"/>
<dbReference type="InterPro" id="IPR036890">
    <property type="entry name" value="HATPase_C_sf"/>
</dbReference>
<name>A0A1G9MR55_9ACTN</name>
<dbReference type="Pfam" id="PF14417">
    <property type="entry name" value="MEDS"/>
    <property type="match status" value="1"/>
</dbReference>
<dbReference type="InterPro" id="IPR050267">
    <property type="entry name" value="Anti-sigma-factor_SerPK"/>
</dbReference>
<evidence type="ECO:0000259" key="2">
    <source>
        <dbReference type="Pfam" id="PF13581"/>
    </source>
</evidence>
<dbReference type="Pfam" id="PF13581">
    <property type="entry name" value="HATPase_c_2"/>
    <property type="match status" value="1"/>
</dbReference>
<dbReference type="InterPro" id="IPR047718">
    <property type="entry name" value="RsbA-like_anti_sig"/>
</dbReference>
<dbReference type="SUPFAM" id="SSF55874">
    <property type="entry name" value="ATPase domain of HSP90 chaperone/DNA topoisomerase II/histidine kinase"/>
    <property type="match status" value="1"/>
</dbReference>
<organism evidence="4 5">
    <name type="scientific">Geodermatophilus siccatus</name>
    <dbReference type="NCBI Taxonomy" id="1137991"/>
    <lineage>
        <taxon>Bacteria</taxon>
        <taxon>Bacillati</taxon>
        <taxon>Actinomycetota</taxon>
        <taxon>Actinomycetes</taxon>
        <taxon>Geodermatophilales</taxon>
        <taxon>Geodermatophilaceae</taxon>
        <taxon>Geodermatophilus</taxon>
    </lineage>
</organism>
<feature type="domain" description="MEDS" evidence="3">
    <location>
        <begin position="10"/>
        <end position="154"/>
    </location>
</feature>
<dbReference type="InterPro" id="IPR025847">
    <property type="entry name" value="MEDS_domain"/>
</dbReference>
<dbReference type="PANTHER" id="PTHR35526:SF3">
    <property type="entry name" value="ANTI-SIGMA-F FACTOR RSBW"/>
    <property type="match status" value="1"/>
</dbReference>
<dbReference type="EMBL" id="FNHE01000002">
    <property type="protein sequence ID" value="SDL76593.1"/>
    <property type="molecule type" value="Genomic_DNA"/>
</dbReference>
<accession>A0A1G9MR55</accession>
<dbReference type="AlphaFoldDB" id="A0A1G9MR55"/>
<evidence type="ECO:0000313" key="4">
    <source>
        <dbReference type="EMBL" id="SDL76593.1"/>
    </source>
</evidence>